<organism evidence="19 20">
    <name type="scientific">Monodelphis domestica</name>
    <name type="common">Gray short-tailed opossum</name>
    <dbReference type="NCBI Taxonomy" id="13616"/>
    <lineage>
        <taxon>Eukaryota</taxon>
        <taxon>Metazoa</taxon>
        <taxon>Chordata</taxon>
        <taxon>Craniata</taxon>
        <taxon>Vertebrata</taxon>
        <taxon>Euteleostomi</taxon>
        <taxon>Mammalia</taxon>
        <taxon>Metatheria</taxon>
        <taxon>Didelphimorphia</taxon>
        <taxon>Didelphidae</taxon>
        <taxon>Monodelphis</taxon>
    </lineage>
</organism>
<keyword evidence="9 16" id="KW-0560">Oxidoreductase</keyword>
<comment type="subcellular location">
    <subcellularLocation>
        <location evidence="2">Secreted</location>
    </subcellularLocation>
</comment>
<feature type="domain" description="Amine oxidase" evidence="18">
    <location>
        <begin position="63"/>
        <end position="504"/>
    </location>
</feature>
<evidence type="ECO:0000313" key="20">
    <source>
        <dbReference type="Proteomes" id="UP000002280"/>
    </source>
</evidence>
<dbReference type="Gene3D" id="3.50.50.60">
    <property type="entry name" value="FAD/NAD(P)-binding domain"/>
    <property type="match status" value="1"/>
</dbReference>
<keyword evidence="6 16" id="KW-0285">Flavoprotein</keyword>
<dbReference type="Ensembl" id="ENSMODT00000021765.2">
    <property type="protein sequence ID" value="ENSMODP00000021390.2"/>
    <property type="gene ID" value="ENSMODG00000017141.4"/>
</dbReference>
<evidence type="ECO:0000256" key="13">
    <source>
        <dbReference type="ARBA" id="ARBA00023240"/>
    </source>
</evidence>
<feature type="binding site" evidence="15">
    <location>
        <begin position="107"/>
        <end position="110"/>
    </location>
    <ligand>
        <name>FAD</name>
        <dbReference type="ChEBI" id="CHEBI:57692"/>
    </ligand>
</feature>
<dbReference type="Gene3D" id="1.10.405.10">
    <property type="entry name" value="Guanine Nucleotide Dissociation Inhibitor, domain 1"/>
    <property type="match status" value="1"/>
</dbReference>
<keyword evidence="12" id="KW-0325">Glycoprotein</keyword>
<feature type="binding site" evidence="15">
    <location>
        <position position="481"/>
    </location>
    <ligand>
        <name>FAD</name>
        <dbReference type="ChEBI" id="CHEBI:57692"/>
    </ligand>
</feature>
<proteinExistence type="inferred from homology"/>
<dbReference type="InterPro" id="IPR050281">
    <property type="entry name" value="Flavin_monoamine_oxidase"/>
</dbReference>
<dbReference type="InterPro" id="IPR001613">
    <property type="entry name" value="Flavin_amine_oxidase"/>
</dbReference>
<evidence type="ECO:0000256" key="15">
    <source>
        <dbReference type="PIRSR" id="PIRSR601613-1"/>
    </source>
</evidence>
<dbReference type="EC" id="1.4.3.-" evidence="16"/>
<feature type="binding site" evidence="15">
    <location>
        <position position="110"/>
    </location>
    <ligand>
        <name>substrate</name>
    </ligand>
</feature>
<dbReference type="InterPro" id="IPR036188">
    <property type="entry name" value="FAD/NAD-bd_sf"/>
</dbReference>
<evidence type="ECO:0000256" key="9">
    <source>
        <dbReference type="ARBA" id="ARBA00023002"/>
    </source>
</evidence>
<dbReference type="InterPro" id="IPR002937">
    <property type="entry name" value="Amino_oxidase"/>
</dbReference>
<evidence type="ECO:0000256" key="8">
    <source>
        <dbReference type="ARBA" id="ARBA00022827"/>
    </source>
</evidence>
<dbReference type="GO" id="GO:0090729">
    <property type="term" value="F:toxin activity"/>
    <property type="evidence" value="ECO:0007669"/>
    <property type="project" value="UniProtKB-KW"/>
</dbReference>
<dbReference type="HOGENOM" id="CLU_004498_8_3_1"/>
<evidence type="ECO:0000256" key="10">
    <source>
        <dbReference type="ARBA" id="ARBA00023022"/>
    </source>
</evidence>
<evidence type="ECO:0000313" key="19">
    <source>
        <dbReference type="Ensembl" id="ENSMODP00000021390.2"/>
    </source>
</evidence>
<evidence type="ECO:0000256" key="6">
    <source>
        <dbReference type="ARBA" id="ARBA00022630"/>
    </source>
</evidence>
<keyword evidence="4" id="KW-0964">Secreted</keyword>
<comment type="similarity">
    <text evidence="3">Belongs to the flavin monoamine oxidase family. FIG1 subfamily.</text>
</comment>
<dbReference type="Pfam" id="PF01593">
    <property type="entry name" value="Amino_oxidase"/>
    <property type="match status" value="1"/>
</dbReference>
<feature type="binding site" evidence="15">
    <location>
        <position position="282"/>
    </location>
    <ligand>
        <name>FAD</name>
        <dbReference type="ChEBI" id="CHEBI:57692"/>
    </ligand>
</feature>
<keyword evidence="7" id="KW-0800">Toxin</keyword>
<evidence type="ECO:0000256" key="1">
    <source>
        <dbReference type="ARBA" id="ARBA00001974"/>
    </source>
</evidence>
<evidence type="ECO:0000256" key="17">
    <source>
        <dbReference type="SAM" id="SignalP"/>
    </source>
</evidence>
<dbReference type="OMA" id="NCSHLMS"/>
<dbReference type="GO" id="GO:0005576">
    <property type="term" value="C:extracellular region"/>
    <property type="evidence" value="ECO:0007669"/>
    <property type="project" value="UniProtKB-SubCell"/>
</dbReference>
<evidence type="ECO:0000256" key="3">
    <source>
        <dbReference type="ARBA" id="ARBA00005465"/>
    </source>
</evidence>
<evidence type="ECO:0000259" key="18">
    <source>
        <dbReference type="Pfam" id="PF01593"/>
    </source>
</evidence>
<evidence type="ECO:0000256" key="4">
    <source>
        <dbReference type="ARBA" id="ARBA00022525"/>
    </source>
</evidence>
<dbReference type="PANTHER" id="PTHR10742:SF355">
    <property type="entry name" value="AMINE OXIDASE"/>
    <property type="match status" value="1"/>
</dbReference>
<evidence type="ECO:0000256" key="12">
    <source>
        <dbReference type="ARBA" id="ARBA00023180"/>
    </source>
</evidence>
<reference evidence="19" key="2">
    <citation type="submission" date="2025-08" db="UniProtKB">
        <authorList>
            <consortium name="Ensembl"/>
        </authorList>
    </citation>
    <scope>IDENTIFICATION</scope>
</reference>
<feature type="binding site" evidence="15">
    <location>
        <position position="64"/>
    </location>
    <ligand>
        <name>FAD</name>
        <dbReference type="ChEBI" id="CHEBI:57692"/>
    </ligand>
</feature>
<dbReference type="Proteomes" id="UP000002280">
    <property type="component" value="Chromosome 4"/>
</dbReference>
<dbReference type="FunFam" id="1.10.405.10:FF:000004">
    <property type="entry name" value="Amine oxidase"/>
    <property type="match status" value="1"/>
</dbReference>
<dbReference type="eggNOG" id="KOG0029">
    <property type="taxonomic scope" value="Eukaryota"/>
</dbReference>
<keyword evidence="11" id="KW-1015">Disulfide bond</keyword>
<dbReference type="PRINTS" id="PR00757">
    <property type="entry name" value="AMINEOXDASEF"/>
</dbReference>
<dbReference type="Bgee" id="ENSMODG00000017141">
    <property type="expression patterns" value="Expressed in placenta and 5 other cell types or tissues"/>
</dbReference>
<dbReference type="AlphaFoldDB" id="F6TM73"/>
<protein>
    <recommendedName>
        <fullName evidence="16">Amine oxidase</fullName>
        <ecNumber evidence="16">1.4.3.-</ecNumber>
    </recommendedName>
</protein>
<evidence type="ECO:0000256" key="11">
    <source>
        <dbReference type="ARBA" id="ARBA00023157"/>
    </source>
</evidence>
<reference evidence="19 20" key="1">
    <citation type="journal article" date="2007" name="Nature">
        <title>Genome of the marsupial Monodelphis domestica reveals innovation in non-coding sequences.</title>
        <authorList>
            <person name="Mikkelsen T.S."/>
            <person name="Wakefield M.J."/>
            <person name="Aken B."/>
            <person name="Amemiya C.T."/>
            <person name="Chang J.L."/>
            <person name="Duke S."/>
            <person name="Garber M."/>
            <person name="Gentles A.J."/>
            <person name="Goodstadt L."/>
            <person name="Heger A."/>
            <person name="Jurka J."/>
            <person name="Kamal M."/>
            <person name="Mauceli E."/>
            <person name="Searle S.M."/>
            <person name="Sharpe T."/>
            <person name="Baker M.L."/>
            <person name="Batzer M.A."/>
            <person name="Benos P.V."/>
            <person name="Belov K."/>
            <person name="Clamp M."/>
            <person name="Cook A."/>
            <person name="Cuff J."/>
            <person name="Das R."/>
            <person name="Davidow L."/>
            <person name="Deakin J.E."/>
            <person name="Fazzari M.J."/>
            <person name="Glass J.L."/>
            <person name="Grabherr M."/>
            <person name="Greally J.M."/>
            <person name="Gu W."/>
            <person name="Hore T.A."/>
            <person name="Huttley G.A."/>
            <person name="Kleber M."/>
            <person name="Jirtle R.L."/>
            <person name="Koina E."/>
            <person name="Lee J.T."/>
            <person name="Mahony S."/>
            <person name="Marra M.A."/>
            <person name="Miller R.D."/>
            <person name="Nicholls R.D."/>
            <person name="Oda M."/>
            <person name="Papenfuss A.T."/>
            <person name="Parra Z.E."/>
            <person name="Pollock D.D."/>
            <person name="Ray D.A."/>
            <person name="Schein J.E."/>
            <person name="Speed T.P."/>
            <person name="Thompson K."/>
            <person name="VandeBerg J.L."/>
            <person name="Wade C.M."/>
            <person name="Walker J.A."/>
            <person name="Waters P.D."/>
            <person name="Webber C."/>
            <person name="Weidman J.R."/>
            <person name="Xie X."/>
            <person name="Zody M.C."/>
            <person name="Baldwin J."/>
            <person name="Abdouelleil A."/>
            <person name="Abdulkadir J."/>
            <person name="Abebe A."/>
            <person name="Abera B."/>
            <person name="Abreu J."/>
            <person name="Acer S.C."/>
            <person name="Aftuck L."/>
            <person name="Alexander A."/>
            <person name="An P."/>
            <person name="Anderson E."/>
            <person name="Anderson S."/>
            <person name="Arachi H."/>
            <person name="Azer M."/>
            <person name="Bachantsang P."/>
            <person name="Barry A."/>
            <person name="Bayul T."/>
            <person name="Berlin A."/>
            <person name="Bessette D."/>
            <person name="Bloom T."/>
            <person name="Bloom T."/>
            <person name="Boguslavskiy L."/>
            <person name="Bonnet C."/>
            <person name="Boukhgalter B."/>
            <person name="Bourzgui I."/>
            <person name="Brown A."/>
            <person name="Cahill P."/>
            <person name="Channer S."/>
            <person name="Cheshatsang Y."/>
            <person name="Chuda L."/>
            <person name="Citroen M."/>
            <person name="Collymore A."/>
            <person name="Cooke P."/>
            <person name="Costello M."/>
            <person name="D'Aco K."/>
            <person name="Daza R."/>
            <person name="De Haan G."/>
            <person name="DeGray S."/>
            <person name="DeMaso C."/>
            <person name="Dhargay N."/>
            <person name="Dooley K."/>
            <person name="Dooley E."/>
            <person name="Doricent M."/>
            <person name="Dorje P."/>
            <person name="Dorjee K."/>
            <person name="Dupes A."/>
            <person name="Elong R."/>
            <person name="Falk J."/>
            <person name="Farina A."/>
            <person name="Faro S."/>
            <person name="Ferguson D."/>
            <person name="Fisher S."/>
            <person name="Foley C.D."/>
            <person name="Franke A."/>
            <person name="Friedrich D."/>
            <person name="Gadbois L."/>
            <person name="Gearin G."/>
            <person name="Gearin C.R."/>
            <person name="Giannoukos G."/>
            <person name="Goode T."/>
            <person name="Graham J."/>
            <person name="Grandbois E."/>
            <person name="Grewal S."/>
            <person name="Gyaltsen K."/>
            <person name="Hafez N."/>
            <person name="Hagos B."/>
            <person name="Hall J."/>
            <person name="Henson C."/>
            <person name="Hollinger A."/>
            <person name="Honan T."/>
            <person name="Huard M.D."/>
            <person name="Hughes L."/>
            <person name="Hurhula B."/>
            <person name="Husby M.E."/>
            <person name="Kamat A."/>
            <person name="Kanga B."/>
            <person name="Kashin S."/>
            <person name="Khazanovich D."/>
            <person name="Kisner P."/>
            <person name="Lance K."/>
            <person name="Lara M."/>
            <person name="Lee W."/>
            <person name="Lennon N."/>
            <person name="Letendre F."/>
            <person name="LeVine R."/>
            <person name="Lipovsky A."/>
            <person name="Liu X."/>
            <person name="Liu J."/>
            <person name="Liu S."/>
            <person name="Lokyitsang T."/>
            <person name="Lokyitsang Y."/>
            <person name="Lubonja R."/>
            <person name="Lui A."/>
            <person name="MacDonald P."/>
            <person name="Magnisalis V."/>
            <person name="Maru K."/>
            <person name="Matthews C."/>
            <person name="McCusker W."/>
            <person name="McDonough S."/>
            <person name="Mehta T."/>
            <person name="Meldrim J."/>
            <person name="Meneus L."/>
            <person name="Mihai O."/>
            <person name="Mihalev A."/>
            <person name="Mihova T."/>
            <person name="Mittelman R."/>
            <person name="Mlenga V."/>
            <person name="Montmayeur A."/>
            <person name="Mulrain L."/>
            <person name="Navidi A."/>
            <person name="Naylor J."/>
            <person name="Negash T."/>
            <person name="Nguyen T."/>
            <person name="Nguyen N."/>
            <person name="Nicol R."/>
            <person name="Norbu C."/>
            <person name="Norbu N."/>
            <person name="Novod N."/>
            <person name="O'Neill B."/>
            <person name="Osman S."/>
            <person name="Markiewicz E."/>
            <person name="Oyono O.L."/>
            <person name="Patti C."/>
            <person name="Phunkhang P."/>
            <person name="Pierre F."/>
            <person name="Priest M."/>
            <person name="Raghuraman S."/>
            <person name="Rege F."/>
            <person name="Reyes R."/>
            <person name="Rise C."/>
            <person name="Rogov P."/>
            <person name="Ross K."/>
            <person name="Ryan E."/>
            <person name="Settipalli S."/>
            <person name="Shea T."/>
            <person name="Sherpa N."/>
            <person name="Shi L."/>
            <person name="Shih D."/>
            <person name="Sparrow T."/>
            <person name="Spaulding J."/>
            <person name="Stalker J."/>
            <person name="Stange-Thomann N."/>
            <person name="Stavropoulos S."/>
            <person name="Stone C."/>
            <person name="Strader C."/>
            <person name="Tesfaye S."/>
            <person name="Thomson T."/>
            <person name="Thoulutsang Y."/>
            <person name="Thoulutsang D."/>
            <person name="Topham K."/>
            <person name="Topping I."/>
            <person name="Tsamla T."/>
            <person name="Vassiliev H."/>
            <person name="Vo A."/>
            <person name="Wangchuk T."/>
            <person name="Wangdi T."/>
            <person name="Weiand M."/>
            <person name="Wilkinson J."/>
            <person name="Wilson A."/>
            <person name="Yadav S."/>
            <person name="Young G."/>
            <person name="Yu Q."/>
            <person name="Zembek L."/>
            <person name="Zhong D."/>
            <person name="Zimmer A."/>
            <person name="Zwirko Z."/>
            <person name="Jaffe D.B."/>
            <person name="Alvarez P."/>
            <person name="Brockman W."/>
            <person name="Butler J."/>
            <person name="Chin C."/>
            <person name="Gnerre S."/>
            <person name="MacCallum I."/>
            <person name="Graves J.A."/>
            <person name="Ponting C.P."/>
            <person name="Breen M."/>
            <person name="Samollow P.B."/>
            <person name="Lander E.S."/>
            <person name="Lindblad-Toh K."/>
        </authorList>
    </citation>
    <scope>NUCLEOTIDE SEQUENCE [LARGE SCALE GENOMIC DNA]</scope>
</reference>
<evidence type="ECO:0000256" key="7">
    <source>
        <dbReference type="ARBA" id="ARBA00022656"/>
    </source>
</evidence>
<evidence type="ECO:0000256" key="16">
    <source>
        <dbReference type="RuleBase" id="RU362067"/>
    </source>
</evidence>
<dbReference type="GeneTree" id="ENSGT00940000160928"/>
<evidence type="ECO:0000256" key="2">
    <source>
        <dbReference type="ARBA" id="ARBA00004613"/>
    </source>
</evidence>
<feature type="chain" id="PRO_5023945213" description="Amine oxidase" evidence="17">
    <location>
        <begin position="23"/>
        <end position="564"/>
    </location>
</feature>
<comment type="catalytic activity">
    <reaction evidence="14">
        <text>an L-alpha-amino acid + O2 + H2O = a 2-oxocarboxylate + H2O2 + NH4(+)</text>
        <dbReference type="Rhea" id="RHEA:13781"/>
        <dbReference type="ChEBI" id="CHEBI:15377"/>
        <dbReference type="ChEBI" id="CHEBI:15379"/>
        <dbReference type="ChEBI" id="CHEBI:16240"/>
        <dbReference type="ChEBI" id="CHEBI:28938"/>
        <dbReference type="ChEBI" id="CHEBI:35179"/>
        <dbReference type="ChEBI" id="CHEBI:59869"/>
        <dbReference type="EC" id="1.4.3.2"/>
    </reaction>
</comment>
<dbReference type="GO" id="GO:0009063">
    <property type="term" value="P:amino acid catabolic process"/>
    <property type="evidence" value="ECO:0000318"/>
    <property type="project" value="GO_Central"/>
</dbReference>
<dbReference type="PANTHER" id="PTHR10742">
    <property type="entry name" value="FLAVIN MONOAMINE OXIDASE"/>
    <property type="match status" value="1"/>
</dbReference>
<keyword evidence="8 16" id="KW-0274">FAD</keyword>
<reference evidence="19" key="3">
    <citation type="submission" date="2025-09" db="UniProtKB">
        <authorList>
            <consortium name="Ensembl"/>
        </authorList>
    </citation>
    <scope>IDENTIFICATION</scope>
</reference>
<dbReference type="SUPFAM" id="SSF51905">
    <property type="entry name" value="FAD/NAD(P)-binding domain"/>
    <property type="match status" value="1"/>
</dbReference>
<dbReference type="Gene3D" id="3.90.660.10">
    <property type="match status" value="1"/>
</dbReference>
<keyword evidence="20" id="KW-1185">Reference proteome</keyword>
<evidence type="ECO:0000256" key="5">
    <source>
        <dbReference type="ARBA" id="ARBA00022529"/>
    </source>
</evidence>
<dbReference type="SUPFAM" id="SSF54373">
    <property type="entry name" value="FAD-linked reductases, C-terminal domain"/>
    <property type="match status" value="1"/>
</dbReference>
<name>F6TM73_MONDO</name>
<dbReference type="STRING" id="13616.ENSMODP00000021390"/>
<keyword evidence="13" id="KW-1199">Hemostasis impairing toxin</keyword>
<dbReference type="InParanoid" id="F6TM73"/>
<evidence type="ECO:0000256" key="14">
    <source>
        <dbReference type="ARBA" id="ARBA00047637"/>
    </source>
</evidence>
<keyword evidence="17" id="KW-0732">Signal</keyword>
<keyword evidence="10" id="KW-0044">Antibiotic</keyword>
<dbReference type="GO" id="GO:0001716">
    <property type="term" value="F:L-amino-acid oxidase activity"/>
    <property type="evidence" value="ECO:0000318"/>
    <property type="project" value="GO_Central"/>
</dbReference>
<keyword evidence="5" id="KW-0929">Antimicrobial</keyword>
<dbReference type="GO" id="GO:0042742">
    <property type="term" value="P:defense response to bacterium"/>
    <property type="evidence" value="ECO:0007669"/>
    <property type="project" value="UniProtKB-KW"/>
</dbReference>
<feature type="signal peptide" evidence="17">
    <location>
        <begin position="1"/>
        <end position="22"/>
    </location>
</feature>
<accession>F6TM73</accession>
<comment type="cofactor">
    <cofactor evidence="1 16">
        <name>FAD</name>
        <dbReference type="ChEBI" id="CHEBI:57692"/>
    </cofactor>
</comment>
<sequence>MSSLFTGILTLAFLLTITNCHGYSKSLAKCFEDPEYEAVLKIAQEGLGTSAIRKHIVVVGAGMSGLIAAKTLQEAGHRVTVLETRDKIGGRVATFRSPDRNWYIELGPMRLPATHRLVRHYVKKMGLKMNTFIQASKNTWYYINGRRHRTSDVLANPNILGYSVSPKESGKMPSELFQEAISKIVDELQHTNCSYILSKYDTFSTKAYLIKEGKLSKGAVQMIGDIMNEDAGYYKSLLESLRSDEIFSHPDSFDEITGGFDQLPKALYNSLKSGTVRFHSTVEKLERDGDKIRITYRTERPHSVPVTITADFAIISPTAKATRLIQFEPPLSLAKQDALRSIHYTSATKVALVCKEPFWEQDNIKGGATITDLPTRFVYYPSHDFPGNIGVLLASYTVGDDSTFFAGMKHEKVVDLVLGDLATIHQRPKKELQKLCQTSVVKRWTLDPFTLGAFAETTPYQFVDYSRPLFEPEGKIHFAGEHTCQPHGWIDTAIKSGLRASKNIQKAIDALSEAHNDTDLFHGVVDDYDAKDSYDSNVALDEGSFLFLESKGKPQEVCSSKSSH</sequence>